<dbReference type="PANTHER" id="PTHR14819:SF9">
    <property type="entry name" value="UP-REGULATOR OF CELL PROLIFERATION-LIKE"/>
    <property type="match status" value="1"/>
</dbReference>
<feature type="non-terminal residue" evidence="3">
    <location>
        <position position="426"/>
    </location>
</feature>
<dbReference type="InterPro" id="IPR030383">
    <property type="entry name" value="G_VLIG_dom"/>
</dbReference>
<evidence type="ECO:0000259" key="2">
    <source>
        <dbReference type="Pfam" id="PF25683"/>
    </source>
</evidence>
<reference evidence="3" key="1">
    <citation type="journal article" date="2021" name="Cell">
        <title>Tracing the genetic footprints of vertebrate landing in non-teleost ray-finned fishes.</title>
        <authorList>
            <person name="Bi X."/>
            <person name="Wang K."/>
            <person name="Yang L."/>
            <person name="Pan H."/>
            <person name="Jiang H."/>
            <person name="Wei Q."/>
            <person name="Fang M."/>
            <person name="Yu H."/>
            <person name="Zhu C."/>
            <person name="Cai Y."/>
            <person name="He Y."/>
            <person name="Gan X."/>
            <person name="Zeng H."/>
            <person name="Yu D."/>
            <person name="Zhu Y."/>
            <person name="Jiang H."/>
            <person name="Qiu Q."/>
            <person name="Yang H."/>
            <person name="Zhang Y.E."/>
            <person name="Wang W."/>
            <person name="Zhu M."/>
            <person name="He S."/>
            <person name="Zhang G."/>
        </authorList>
    </citation>
    <scope>NUCLEOTIDE SEQUENCE</scope>
    <source>
        <strain evidence="3">Pddl_001</strain>
    </source>
</reference>
<name>A0ABS2XS29_POLSP</name>
<dbReference type="Proteomes" id="UP001166093">
    <property type="component" value="Unassembled WGS sequence"/>
</dbReference>
<feature type="non-terminal residue" evidence="3">
    <location>
        <position position="1"/>
    </location>
</feature>
<keyword evidence="4" id="KW-1185">Reference proteome</keyword>
<sequence length="426" mass="48294">SETSLEDVLCKLGLENCFPGRITLSTFLEIGSESITDKPIQALKKLPWCFLKRLMMVNVTARSTKCSAAETDTDSALQDLDSVLELIDSNDYQESNTINPLDLITAPFLCSDSFLQQEMMSKTLMCQFHIHRDVECGDVTQRIANGLVEIDWCLPCGKNNLDIFSEPVAVANLRGDLLSFQKQFSILCQTSSAVFIFFDSIVDEDCTECQNAKRSAAETTSRINNVVRYQEDQLPLQGKLWKELTKIEKEECRLQKAGDQPIEEYKYNLQSEKQKLRQQQSSKNISEAMECFITAISSESKEERSYFLKWMRMNLDVTAQKKLSGLRDEYKKKCCKLSESKVIVADLDRQTSNSSLGMEHFIHEMGQLYEAACSLPDNSESRQQFEHLPSLGADLLLDGFPLELLDGDTSNIPHYVIPALQNYPKT</sequence>
<protein>
    <submittedName>
        <fullName evidence="3">URGCP protein</fullName>
    </submittedName>
</protein>
<dbReference type="Pfam" id="PF25683">
    <property type="entry name" value="URGCP_GTPase"/>
    <property type="match status" value="1"/>
</dbReference>
<organism evidence="3 4">
    <name type="scientific">Polyodon spathula</name>
    <name type="common">North American paddlefish</name>
    <name type="synonym">Squalus spathula</name>
    <dbReference type="NCBI Taxonomy" id="7913"/>
    <lineage>
        <taxon>Eukaryota</taxon>
        <taxon>Metazoa</taxon>
        <taxon>Chordata</taxon>
        <taxon>Craniata</taxon>
        <taxon>Vertebrata</taxon>
        <taxon>Euteleostomi</taxon>
        <taxon>Actinopterygii</taxon>
        <taxon>Chondrostei</taxon>
        <taxon>Acipenseriformes</taxon>
        <taxon>Polyodontidae</taxon>
        <taxon>Polyodon</taxon>
    </lineage>
</organism>
<evidence type="ECO:0000313" key="3">
    <source>
        <dbReference type="EMBL" id="MBN3277145.1"/>
    </source>
</evidence>
<accession>A0ABS2XS29</accession>
<dbReference type="PANTHER" id="PTHR14819">
    <property type="entry name" value="GTP-BINDING"/>
    <property type="match status" value="1"/>
</dbReference>
<feature type="domain" description="Up-regulator of cell proliferation-like" evidence="1">
    <location>
        <begin position="98"/>
        <end position="128"/>
    </location>
</feature>
<gene>
    <name evidence="3" type="primary">Urgcp</name>
    <name evidence="3" type="ORF">GTO93_0017779</name>
</gene>
<dbReference type="Pfam" id="PF25496">
    <property type="entry name" value="URGCP"/>
    <property type="match status" value="1"/>
</dbReference>
<dbReference type="InterPro" id="IPR052986">
    <property type="entry name" value="VLIG_GTPase"/>
</dbReference>
<comment type="caution">
    <text evidence="3">The sequence shown here is derived from an EMBL/GenBank/DDBJ whole genome shotgun (WGS) entry which is preliminary data.</text>
</comment>
<dbReference type="EMBL" id="JAAWVQ010067151">
    <property type="protein sequence ID" value="MBN3277145.1"/>
    <property type="molecule type" value="Genomic_DNA"/>
</dbReference>
<proteinExistence type="predicted"/>
<feature type="domain" description="VLIG-type G" evidence="2">
    <location>
        <begin position="248"/>
        <end position="415"/>
    </location>
</feature>
<dbReference type="InterPro" id="IPR057365">
    <property type="entry name" value="URGCP"/>
</dbReference>
<evidence type="ECO:0000313" key="4">
    <source>
        <dbReference type="Proteomes" id="UP001166093"/>
    </source>
</evidence>
<evidence type="ECO:0000259" key="1">
    <source>
        <dbReference type="Pfam" id="PF25496"/>
    </source>
</evidence>